<accession>A0A2P4TBP1</accession>
<protein>
    <recommendedName>
        <fullName evidence="3">SH2 domain-containing protein</fullName>
    </recommendedName>
</protein>
<evidence type="ECO:0000313" key="2">
    <source>
        <dbReference type="Proteomes" id="UP000237246"/>
    </source>
</evidence>
<evidence type="ECO:0008006" key="3">
    <source>
        <dbReference type="Google" id="ProtNLM"/>
    </source>
</evidence>
<name>A0A2P4TBP1_BAMTH</name>
<dbReference type="SUPFAM" id="SSF55550">
    <property type="entry name" value="SH2 domain"/>
    <property type="match status" value="1"/>
</dbReference>
<dbReference type="AlphaFoldDB" id="A0A2P4TBP1"/>
<comment type="caution">
    <text evidence="1">The sequence shown here is derived from an EMBL/GenBank/DDBJ whole genome shotgun (WGS) entry which is preliminary data.</text>
</comment>
<gene>
    <name evidence="1" type="ORF">CIB84_002465</name>
</gene>
<evidence type="ECO:0000313" key="1">
    <source>
        <dbReference type="EMBL" id="POI33776.1"/>
    </source>
</evidence>
<dbReference type="Proteomes" id="UP000237246">
    <property type="component" value="Unassembled WGS sequence"/>
</dbReference>
<proteinExistence type="predicted"/>
<dbReference type="InterPro" id="IPR036860">
    <property type="entry name" value="SH2_dom_sf"/>
</dbReference>
<keyword evidence="2" id="KW-1185">Reference proteome</keyword>
<sequence>MIEMQPNARYVILGEDRAHASLTELVRYHQTVGIQPFMEILTVPCGQVSGENLQQEEGHGLHSELGRSLQHCLCSGVLLEISNSRQAPWPLLHTSANVSSWVLRSPGVSEAVSGGWMIPPAS</sequence>
<dbReference type="EMBL" id="PPHD01002911">
    <property type="protein sequence ID" value="POI33776.1"/>
    <property type="molecule type" value="Genomic_DNA"/>
</dbReference>
<reference evidence="1 2" key="1">
    <citation type="submission" date="2018-01" db="EMBL/GenBank/DDBJ databases">
        <title>Comparison of the Chinese Bamboo Partridge and Red Junglefowl genome sequences highlights the importance of demography in genome evolution.</title>
        <authorList>
            <person name="Tiley G.P."/>
            <person name="Kimball R.T."/>
            <person name="Braun E.L."/>
            <person name="Burleigh J.G."/>
        </authorList>
    </citation>
    <scope>NUCLEOTIDE SEQUENCE [LARGE SCALE GENOMIC DNA]</scope>
    <source>
        <strain evidence="1">RTK389</strain>
        <tissue evidence="1">Blood</tissue>
    </source>
</reference>
<organism evidence="1 2">
    <name type="scientific">Bambusicola thoracicus</name>
    <name type="common">Chinese bamboo-partridge</name>
    <name type="synonym">Perdix thoracica</name>
    <dbReference type="NCBI Taxonomy" id="9083"/>
    <lineage>
        <taxon>Eukaryota</taxon>
        <taxon>Metazoa</taxon>
        <taxon>Chordata</taxon>
        <taxon>Craniata</taxon>
        <taxon>Vertebrata</taxon>
        <taxon>Euteleostomi</taxon>
        <taxon>Archelosauria</taxon>
        <taxon>Archosauria</taxon>
        <taxon>Dinosauria</taxon>
        <taxon>Saurischia</taxon>
        <taxon>Theropoda</taxon>
        <taxon>Coelurosauria</taxon>
        <taxon>Aves</taxon>
        <taxon>Neognathae</taxon>
        <taxon>Galloanserae</taxon>
        <taxon>Galliformes</taxon>
        <taxon>Phasianidae</taxon>
        <taxon>Perdicinae</taxon>
        <taxon>Bambusicola</taxon>
    </lineage>
</organism>
<dbReference type="OrthoDB" id="6108017at2759"/>